<dbReference type="EMBL" id="BAAAUV010000020">
    <property type="protein sequence ID" value="GAA3229962.1"/>
    <property type="molecule type" value="Genomic_DNA"/>
</dbReference>
<keyword evidence="1" id="KW-0472">Membrane</keyword>
<accession>A0ABP6QI98</accession>
<keyword evidence="1" id="KW-0812">Transmembrane</keyword>
<feature type="transmembrane region" description="Helical" evidence="1">
    <location>
        <begin position="89"/>
        <end position="112"/>
    </location>
</feature>
<protein>
    <submittedName>
        <fullName evidence="2">Uncharacterized protein</fullName>
    </submittedName>
</protein>
<evidence type="ECO:0000256" key="1">
    <source>
        <dbReference type="SAM" id="Phobius"/>
    </source>
</evidence>
<sequence>MEKTPVMARIARLTASGLMLWPAAGMGAVSLASLFSGRPQSRVGRSTEGDPPELLMGLLISLGLISAVALIIAAGIALYGLWTGRGWKITAGMLATGYLTGSAAGFICFFMVGKGSAAADRGLELAGRYQLAAGIVLVLLAVLPALVRIARPVGLSDGGREFPASVFTAAQASTPVATMATAQTFASPEAFSPSRALVPTKGLVPAKALVPARFMGRD</sequence>
<reference evidence="3" key="1">
    <citation type="journal article" date="2019" name="Int. J. Syst. Evol. Microbiol.">
        <title>The Global Catalogue of Microorganisms (GCM) 10K type strain sequencing project: providing services to taxonomists for standard genome sequencing and annotation.</title>
        <authorList>
            <consortium name="The Broad Institute Genomics Platform"/>
            <consortium name="The Broad Institute Genome Sequencing Center for Infectious Disease"/>
            <person name="Wu L."/>
            <person name="Ma J."/>
        </authorList>
    </citation>
    <scope>NUCLEOTIDE SEQUENCE [LARGE SCALE GENOMIC DNA]</scope>
    <source>
        <strain evidence="3">JCM 9377</strain>
    </source>
</reference>
<keyword evidence="1" id="KW-1133">Transmembrane helix</keyword>
<dbReference type="Proteomes" id="UP001501237">
    <property type="component" value="Unassembled WGS sequence"/>
</dbReference>
<keyword evidence="3" id="KW-1185">Reference proteome</keyword>
<feature type="transmembrane region" description="Helical" evidence="1">
    <location>
        <begin position="132"/>
        <end position="150"/>
    </location>
</feature>
<evidence type="ECO:0000313" key="3">
    <source>
        <dbReference type="Proteomes" id="UP001501237"/>
    </source>
</evidence>
<evidence type="ECO:0000313" key="2">
    <source>
        <dbReference type="EMBL" id="GAA3229962.1"/>
    </source>
</evidence>
<comment type="caution">
    <text evidence="2">The sequence shown here is derived from an EMBL/GenBank/DDBJ whole genome shotgun (WGS) entry which is preliminary data.</text>
</comment>
<name>A0ABP6QI98_9ACTN</name>
<organism evidence="2 3">
    <name type="scientific">Actinocorallia longicatena</name>
    <dbReference type="NCBI Taxonomy" id="111803"/>
    <lineage>
        <taxon>Bacteria</taxon>
        <taxon>Bacillati</taxon>
        <taxon>Actinomycetota</taxon>
        <taxon>Actinomycetes</taxon>
        <taxon>Streptosporangiales</taxon>
        <taxon>Thermomonosporaceae</taxon>
        <taxon>Actinocorallia</taxon>
    </lineage>
</organism>
<proteinExistence type="predicted"/>
<dbReference type="RefSeq" id="WP_344835117.1">
    <property type="nucleotide sequence ID" value="NZ_BAAAUV010000020.1"/>
</dbReference>
<gene>
    <name evidence="2" type="ORF">GCM10010468_60150</name>
</gene>
<feature type="transmembrane region" description="Helical" evidence="1">
    <location>
        <begin position="56"/>
        <end position="82"/>
    </location>
</feature>